<dbReference type="SUPFAM" id="SSF55347">
    <property type="entry name" value="Glyceraldehyde-3-phosphate dehydrogenase-like, C-terminal domain"/>
    <property type="match status" value="1"/>
</dbReference>
<comment type="caution">
    <text evidence="13">The sequence shown here is derived from an EMBL/GenBank/DDBJ whole genome shotgun (WGS) entry which is preliminary data.</text>
</comment>
<dbReference type="GO" id="GO:0009088">
    <property type="term" value="P:threonine biosynthetic process"/>
    <property type="evidence" value="ECO:0007669"/>
    <property type="project" value="UniProtKB-UniPathway"/>
</dbReference>
<dbReference type="Gene3D" id="3.40.50.720">
    <property type="entry name" value="NAD(P)-binding Rossmann-like Domain"/>
    <property type="match status" value="1"/>
</dbReference>
<evidence type="ECO:0000256" key="7">
    <source>
        <dbReference type="ARBA" id="ARBA00023002"/>
    </source>
</evidence>
<evidence type="ECO:0000256" key="5">
    <source>
        <dbReference type="ARBA" id="ARBA00013376"/>
    </source>
</evidence>
<evidence type="ECO:0000256" key="2">
    <source>
        <dbReference type="ARBA" id="ARBA00005062"/>
    </source>
</evidence>
<comment type="similarity">
    <text evidence="3">Belongs to the homoserine dehydrogenase family.</text>
</comment>
<keyword evidence="6" id="KW-0791">Threonine biosynthesis</keyword>
<comment type="pathway">
    <text evidence="2">Amino-acid biosynthesis; L-methionine biosynthesis via de novo pathway; L-homoserine from L-aspartate: step 3/3.</text>
</comment>
<dbReference type="AlphaFoldDB" id="A0A2N0Z5L7"/>
<dbReference type="InterPro" id="IPR022697">
    <property type="entry name" value="HDH_short"/>
</dbReference>
<sequence>MITGYGNVSRELMKLILEKEAFLNDQYGLEWRITSIVGSRGMVYEKGGIDLLSLLEFGTGSNALEEYCEMKNLELLPFSINDQDVLIESTPTDIFTGGSGLAYSKSAIENGLDVVFVSKGALVNSQKEINALAASHHVSLKFSGATAAALPTIDIVQNSLNGTVIKSIEGILNGTTNFILSKMHHESISFETALEIAISQGIAEKNSTLDIGGFDAAAKAIILANNIYDQELTIKDAEITGIDDVAIKDILHAKERDKKIKLIAKITKDKDGAKVKVAPMELSSDHLLYYVDETNKGIIFHTEEMGSICAAGGASNIRATAAAVLKDLINLYKGD</sequence>
<keyword evidence="7 13" id="KW-0560">Oxidoreductase</keyword>
<feature type="active site" description="Proton donor" evidence="10">
    <location>
        <position position="219"/>
    </location>
</feature>
<dbReference type="Pfam" id="PF00742">
    <property type="entry name" value="Homoserine_dh"/>
    <property type="match status" value="1"/>
</dbReference>
<dbReference type="InterPro" id="IPR036291">
    <property type="entry name" value="NAD(P)-bd_dom_sf"/>
</dbReference>
<dbReference type="Proteomes" id="UP000233375">
    <property type="component" value="Unassembled WGS sequence"/>
</dbReference>
<dbReference type="UniPathway" id="UPA00051">
    <property type="reaction ID" value="UER00465"/>
</dbReference>
<gene>
    <name evidence="13" type="ORF">CWS01_05820</name>
</gene>
<keyword evidence="6" id="KW-0028">Amino-acid biosynthesis</keyword>
<accession>A0A2N0Z5L7</accession>
<dbReference type="OrthoDB" id="9808167at2"/>
<dbReference type="Gene3D" id="3.30.360.10">
    <property type="entry name" value="Dihydrodipicolinate Reductase, domain 2"/>
    <property type="match status" value="1"/>
</dbReference>
<dbReference type="SUPFAM" id="SSF51735">
    <property type="entry name" value="NAD(P)-binding Rossmann-fold domains"/>
    <property type="match status" value="1"/>
</dbReference>
<evidence type="ECO:0000256" key="10">
    <source>
        <dbReference type="PIRSR" id="PIRSR036497-1"/>
    </source>
</evidence>
<evidence type="ECO:0000256" key="9">
    <source>
        <dbReference type="ARBA" id="ARBA00048841"/>
    </source>
</evidence>
<evidence type="ECO:0000256" key="8">
    <source>
        <dbReference type="ARBA" id="ARBA00023053"/>
    </source>
</evidence>
<keyword evidence="14" id="KW-1185">Reference proteome</keyword>
<evidence type="ECO:0000256" key="4">
    <source>
        <dbReference type="ARBA" id="ARBA00013213"/>
    </source>
</evidence>
<organism evidence="13 14">
    <name type="scientific">Niallia nealsonii</name>
    <dbReference type="NCBI Taxonomy" id="115979"/>
    <lineage>
        <taxon>Bacteria</taxon>
        <taxon>Bacillati</taxon>
        <taxon>Bacillota</taxon>
        <taxon>Bacilli</taxon>
        <taxon>Bacillales</taxon>
        <taxon>Bacillaceae</taxon>
        <taxon>Niallia</taxon>
    </lineage>
</organism>
<keyword evidence="8" id="KW-0915">Sodium</keyword>
<evidence type="ECO:0000256" key="6">
    <source>
        <dbReference type="ARBA" id="ARBA00022697"/>
    </source>
</evidence>
<proteinExistence type="inferred from homology"/>
<dbReference type="EC" id="1.1.1.3" evidence="4"/>
<dbReference type="PANTHER" id="PTHR43331:SF1">
    <property type="entry name" value="HOMOSERINE DEHYDROGENASE"/>
    <property type="match status" value="1"/>
</dbReference>
<dbReference type="InterPro" id="IPR001342">
    <property type="entry name" value="HDH_cat"/>
</dbReference>
<evidence type="ECO:0000313" key="14">
    <source>
        <dbReference type="Proteomes" id="UP000233375"/>
    </source>
</evidence>
<comment type="catalytic activity">
    <reaction evidence="9">
        <text>L-homoserine + NADP(+) = L-aspartate 4-semialdehyde + NADPH + H(+)</text>
        <dbReference type="Rhea" id="RHEA:15761"/>
        <dbReference type="ChEBI" id="CHEBI:15378"/>
        <dbReference type="ChEBI" id="CHEBI:57476"/>
        <dbReference type="ChEBI" id="CHEBI:57783"/>
        <dbReference type="ChEBI" id="CHEBI:58349"/>
        <dbReference type="ChEBI" id="CHEBI:537519"/>
        <dbReference type="EC" id="1.1.1.3"/>
    </reaction>
    <physiologicalReaction direction="right-to-left" evidence="9">
        <dbReference type="Rhea" id="RHEA:15763"/>
    </physiologicalReaction>
</comment>
<dbReference type="EMBL" id="PISE01000011">
    <property type="protein sequence ID" value="PKG24801.1"/>
    <property type="molecule type" value="Genomic_DNA"/>
</dbReference>
<feature type="domain" description="Homoserine dehydrogenase catalytic" evidence="12">
    <location>
        <begin position="151"/>
        <end position="329"/>
    </location>
</feature>
<dbReference type="UniPathway" id="UPA00050">
    <property type="reaction ID" value="UER00063"/>
</dbReference>
<evidence type="ECO:0000256" key="3">
    <source>
        <dbReference type="ARBA" id="ARBA00006753"/>
    </source>
</evidence>
<dbReference type="FunFam" id="3.30.360.10:FF:000005">
    <property type="entry name" value="Homoserine dehydrogenase"/>
    <property type="match status" value="1"/>
</dbReference>
<evidence type="ECO:0000259" key="12">
    <source>
        <dbReference type="Pfam" id="PF00742"/>
    </source>
</evidence>
<dbReference type="GO" id="GO:0004412">
    <property type="term" value="F:homoserine dehydrogenase activity"/>
    <property type="evidence" value="ECO:0007669"/>
    <property type="project" value="UniProtKB-EC"/>
</dbReference>
<evidence type="ECO:0000313" key="13">
    <source>
        <dbReference type="EMBL" id="PKG24801.1"/>
    </source>
</evidence>
<comment type="pathway">
    <text evidence="1">Amino-acid biosynthesis; L-threonine biosynthesis; L-threonine from L-aspartate: step 3/5.</text>
</comment>
<dbReference type="NCBIfam" id="NF005290">
    <property type="entry name" value="PRK06813.1"/>
    <property type="match status" value="1"/>
</dbReference>
<feature type="binding site" evidence="11">
    <location>
        <position position="119"/>
    </location>
    <ligand>
        <name>NADPH</name>
        <dbReference type="ChEBI" id="CHEBI:57783"/>
    </ligand>
</feature>
<dbReference type="PIRSF" id="PIRSF036497">
    <property type="entry name" value="HDH_short"/>
    <property type="match status" value="1"/>
</dbReference>
<feature type="binding site" evidence="11">
    <location>
        <position position="204"/>
    </location>
    <ligand>
        <name>L-homoserine</name>
        <dbReference type="ChEBI" id="CHEBI:57476"/>
    </ligand>
</feature>
<evidence type="ECO:0000256" key="1">
    <source>
        <dbReference type="ARBA" id="ARBA00005056"/>
    </source>
</evidence>
<name>A0A2N0Z5L7_9BACI</name>
<evidence type="ECO:0000256" key="11">
    <source>
        <dbReference type="PIRSR" id="PIRSR036497-2"/>
    </source>
</evidence>
<reference evidence="13 14" key="1">
    <citation type="journal article" date="2003" name="Int. J. Syst. Evol. Microbiol.">
        <title>Bacillus nealsonii sp. nov., isolated from a spacecraft-assembly facility, whose spores are gamma-radiation resistant.</title>
        <authorList>
            <person name="Venkateswaran K."/>
            <person name="Kempf M."/>
            <person name="Chen F."/>
            <person name="Satomi M."/>
            <person name="Nicholson W."/>
            <person name="Kern R."/>
        </authorList>
    </citation>
    <scope>NUCLEOTIDE SEQUENCE [LARGE SCALE GENOMIC DNA]</scope>
    <source>
        <strain evidence="13 14">FO-92</strain>
    </source>
</reference>
<keyword evidence="11" id="KW-0521">NADP</keyword>
<protein>
    <recommendedName>
        <fullName evidence="5">Homoserine dehydrogenase</fullName>
        <ecNumber evidence="4">1.1.1.3</ecNumber>
    </recommendedName>
</protein>
<dbReference type="PANTHER" id="PTHR43331">
    <property type="entry name" value="HOMOSERINE DEHYDROGENASE"/>
    <property type="match status" value="1"/>
</dbReference>